<accession>A0A7R9FVY3</accession>
<evidence type="ECO:0000313" key="1">
    <source>
        <dbReference type="EMBL" id="CAD7257062.1"/>
    </source>
</evidence>
<name>A0A7R9FVY3_TIMSH</name>
<protein>
    <submittedName>
        <fullName evidence="1">Uncharacterized protein</fullName>
    </submittedName>
</protein>
<gene>
    <name evidence="1" type="ORF">TSIB3V08_LOCUS1337</name>
</gene>
<dbReference type="AlphaFoldDB" id="A0A7R9FVY3"/>
<proteinExistence type="predicted"/>
<organism evidence="1">
    <name type="scientific">Timema shepardi</name>
    <name type="common">Walking stick</name>
    <dbReference type="NCBI Taxonomy" id="629360"/>
    <lineage>
        <taxon>Eukaryota</taxon>
        <taxon>Metazoa</taxon>
        <taxon>Ecdysozoa</taxon>
        <taxon>Arthropoda</taxon>
        <taxon>Hexapoda</taxon>
        <taxon>Insecta</taxon>
        <taxon>Pterygota</taxon>
        <taxon>Neoptera</taxon>
        <taxon>Polyneoptera</taxon>
        <taxon>Phasmatodea</taxon>
        <taxon>Timematodea</taxon>
        <taxon>Timematoidea</taxon>
        <taxon>Timematidae</taxon>
        <taxon>Timema</taxon>
    </lineage>
</organism>
<sequence length="78" mass="8438">MEIRTSISTSSAVELNTNSELANYATEADLLESAGKWACPDVMLMSRGAYILIPELEVLPSDAQVLTLSAFDGEPLFE</sequence>
<dbReference type="EMBL" id="OC000364">
    <property type="protein sequence ID" value="CAD7257062.1"/>
    <property type="molecule type" value="Genomic_DNA"/>
</dbReference>
<reference evidence="1" key="1">
    <citation type="submission" date="2020-11" db="EMBL/GenBank/DDBJ databases">
        <authorList>
            <person name="Tran Van P."/>
        </authorList>
    </citation>
    <scope>NUCLEOTIDE SEQUENCE</scope>
</reference>